<proteinExistence type="predicted"/>
<evidence type="ECO:0000313" key="2">
    <source>
        <dbReference type="EMBL" id="JAE29081.1"/>
    </source>
</evidence>
<dbReference type="EMBL" id="GBRH01168815">
    <property type="protein sequence ID" value="JAE29081.1"/>
    <property type="molecule type" value="Transcribed_RNA"/>
</dbReference>
<accession>A0A0A9H2M2</accession>
<dbReference type="AlphaFoldDB" id="A0A0A9H2M2"/>
<protein>
    <submittedName>
        <fullName evidence="2">Uncharacterized protein</fullName>
    </submittedName>
</protein>
<reference evidence="2" key="1">
    <citation type="submission" date="2014-09" db="EMBL/GenBank/DDBJ databases">
        <authorList>
            <person name="Magalhaes I.L.F."/>
            <person name="Oliveira U."/>
            <person name="Santos F.R."/>
            <person name="Vidigal T.H.D.A."/>
            <person name="Brescovit A.D."/>
            <person name="Santos A.J."/>
        </authorList>
    </citation>
    <scope>NUCLEOTIDE SEQUENCE</scope>
    <source>
        <tissue evidence="2">Shoot tissue taken approximately 20 cm above the soil surface</tissue>
    </source>
</reference>
<name>A0A0A9H2M2_ARUDO</name>
<reference evidence="2" key="2">
    <citation type="journal article" date="2015" name="Data Brief">
        <title>Shoot transcriptome of the giant reed, Arundo donax.</title>
        <authorList>
            <person name="Barrero R.A."/>
            <person name="Guerrero F.D."/>
            <person name="Moolhuijzen P."/>
            <person name="Goolsby J.A."/>
            <person name="Tidwell J."/>
            <person name="Bellgard S.E."/>
            <person name="Bellgard M.I."/>
        </authorList>
    </citation>
    <scope>NUCLEOTIDE SEQUENCE</scope>
    <source>
        <tissue evidence="2">Shoot tissue taken approximately 20 cm above the soil surface</tissue>
    </source>
</reference>
<organism evidence="2">
    <name type="scientific">Arundo donax</name>
    <name type="common">Giant reed</name>
    <name type="synonym">Donax arundinaceus</name>
    <dbReference type="NCBI Taxonomy" id="35708"/>
    <lineage>
        <taxon>Eukaryota</taxon>
        <taxon>Viridiplantae</taxon>
        <taxon>Streptophyta</taxon>
        <taxon>Embryophyta</taxon>
        <taxon>Tracheophyta</taxon>
        <taxon>Spermatophyta</taxon>
        <taxon>Magnoliopsida</taxon>
        <taxon>Liliopsida</taxon>
        <taxon>Poales</taxon>
        <taxon>Poaceae</taxon>
        <taxon>PACMAD clade</taxon>
        <taxon>Arundinoideae</taxon>
        <taxon>Arundineae</taxon>
        <taxon>Arundo</taxon>
    </lineage>
</organism>
<evidence type="ECO:0000256" key="1">
    <source>
        <dbReference type="SAM" id="MobiDB-lite"/>
    </source>
</evidence>
<sequence length="47" mass="5327">MSAARRSSILATRIEAAEHPHPTKSCMQQNLYHKLTNHHHKRQAAAP</sequence>
<feature type="region of interest" description="Disordered" evidence="1">
    <location>
        <begin position="1"/>
        <end position="27"/>
    </location>
</feature>